<dbReference type="SUPFAM" id="SSF48452">
    <property type="entry name" value="TPR-like"/>
    <property type="match status" value="2"/>
</dbReference>
<keyword evidence="6" id="KW-0732">Signal</keyword>
<comment type="catalytic activity">
    <reaction evidence="3">
        <text>2 GTP = 3',3'-c-di-GMP + 2 diphosphate</text>
        <dbReference type="Rhea" id="RHEA:24898"/>
        <dbReference type="ChEBI" id="CHEBI:33019"/>
        <dbReference type="ChEBI" id="CHEBI:37565"/>
        <dbReference type="ChEBI" id="CHEBI:58805"/>
        <dbReference type="EC" id="2.7.7.65"/>
    </reaction>
</comment>
<dbReference type="EC" id="2.7.7.65" evidence="2"/>
<dbReference type="InterPro" id="IPR043128">
    <property type="entry name" value="Rev_trsase/Diguanyl_cyclase"/>
</dbReference>
<dbReference type="PROSITE" id="PS50887">
    <property type="entry name" value="GGDEF"/>
    <property type="match status" value="1"/>
</dbReference>
<evidence type="ECO:0000256" key="6">
    <source>
        <dbReference type="SAM" id="SignalP"/>
    </source>
</evidence>
<keyword evidence="4" id="KW-0175">Coiled coil</keyword>
<evidence type="ECO:0000259" key="7">
    <source>
        <dbReference type="PROSITE" id="PS50887"/>
    </source>
</evidence>
<dbReference type="InterPro" id="IPR000160">
    <property type="entry name" value="GGDEF_dom"/>
</dbReference>
<feature type="coiled-coil region" evidence="4">
    <location>
        <begin position="412"/>
        <end position="455"/>
    </location>
</feature>
<dbReference type="SMART" id="SM00267">
    <property type="entry name" value="GGDEF"/>
    <property type="match status" value="1"/>
</dbReference>
<comment type="cofactor">
    <cofactor evidence="1">
        <name>Mg(2+)</name>
        <dbReference type="ChEBI" id="CHEBI:18420"/>
    </cofactor>
</comment>
<dbReference type="Gene3D" id="1.25.40.10">
    <property type="entry name" value="Tetratricopeptide repeat domain"/>
    <property type="match status" value="2"/>
</dbReference>
<dbReference type="InterPro" id="IPR019734">
    <property type="entry name" value="TPR_rpt"/>
</dbReference>
<keyword evidence="5" id="KW-0812">Transmembrane</keyword>
<dbReference type="Pfam" id="PF00990">
    <property type="entry name" value="GGDEF"/>
    <property type="match status" value="1"/>
</dbReference>
<organism evidence="8 9">
    <name type="scientific">Pseudidiomarina insulisalsae</name>
    <dbReference type="NCBI Taxonomy" id="575789"/>
    <lineage>
        <taxon>Bacteria</taxon>
        <taxon>Pseudomonadati</taxon>
        <taxon>Pseudomonadota</taxon>
        <taxon>Gammaproteobacteria</taxon>
        <taxon>Alteromonadales</taxon>
        <taxon>Idiomarinaceae</taxon>
        <taxon>Pseudidiomarina</taxon>
    </lineage>
</organism>
<evidence type="ECO:0000256" key="3">
    <source>
        <dbReference type="ARBA" id="ARBA00034247"/>
    </source>
</evidence>
<feature type="chain" id="PRO_5019542562" description="diguanylate cyclase" evidence="6">
    <location>
        <begin position="30"/>
        <end position="672"/>
    </location>
</feature>
<dbReference type="FunFam" id="3.30.70.270:FF:000001">
    <property type="entry name" value="Diguanylate cyclase domain protein"/>
    <property type="match status" value="1"/>
</dbReference>
<dbReference type="InterPro" id="IPR011990">
    <property type="entry name" value="TPR-like_helical_dom_sf"/>
</dbReference>
<dbReference type="PANTHER" id="PTHR45138:SF9">
    <property type="entry name" value="DIGUANYLATE CYCLASE DGCM-RELATED"/>
    <property type="match status" value="1"/>
</dbReference>
<proteinExistence type="predicted"/>
<dbReference type="InterPro" id="IPR050469">
    <property type="entry name" value="Diguanylate_Cyclase"/>
</dbReference>
<sequence>MCFALRRKLPLTSALITATLLIAPTQASAPPTATPVFASEPHIAAEVQIPQRDPALETQLDQLLDSDLYPSDREALRQLLRTVDINTPVETFVRAHAYQVVALAHEQKMSAAMAIANEVQTIAEKSDNSNAIAEARVMLGEAHFAAADFEAALKHARHLTDLLHTVTQPRVRYTANHFIARALQQNGEFSEALEFLLAAQALVPQTEASGQQRRRQFLNLHLARIQANLGRWQASASTAEQAIADAKRSGITHHLPDLYLIRAYSQQYDQGPSDEIVAAFVAAAEAGRDMNNPRVEMLAFNNAGAAKLLMNELDAAREFLEQGLAVAKRINNVNERSVTEFNLGYIKVLQGQHQQGIAEMLAAAEVFNSFAQKREKAILLTHIAKAYEVAGDYQKQAQTLHQQVQLTAELAEEESNERISELQVRYQAAEKSYEIKLLEQQAELREKELAAQKRQYQFFVLAAGSLILLILLFAFGYRKTRKLNNLLNSANQELHQQSLRDPLTGLYNRRAIYDQLLRGDQRIYSGNHAVLILDIDHFKAINDRHGHNVGDEVLIEFGRRVKNALRRSDLAVRWGGEEFLLLLENVQADEALKVAGKLLQEIGERSFDTSAGPLPITVSGGFALVTASPNPPDWETTVKQVDELLYQAKREGRNRIRYQLPGEQPASLKLLR</sequence>
<dbReference type="SUPFAM" id="SSF55073">
    <property type="entry name" value="Nucleotide cyclase"/>
    <property type="match status" value="1"/>
</dbReference>
<dbReference type="Proteomes" id="UP000288259">
    <property type="component" value="Unassembled WGS sequence"/>
</dbReference>
<accession>A0A432YI14</accession>
<keyword evidence="9" id="KW-1185">Reference proteome</keyword>
<evidence type="ECO:0000256" key="2">
    <source>
        <dbReference type="ARBA" id="ARBA00012528"/>
    </source>
</evidence>
<feature type="transmembrane region" description="Helical" evidence="5">
    <location>
        <begin position="456"/>
        <end position="477"/>
    </location>
</feature>
<dbReference type="NCBIfam" id="TIGR00254">
    <property type="entry name" value="GGDEF"/>
    <property type="match status" value="1"/>
</dbReference>
<comment type="caution">
    <text evidence="8">The sequence shown here is derived from an EMBL/GenBank/DDBJ whole genome shotgun (WGS) entry which is preliminary data.</text>
</comment>
<keyword evidence="5" id="KW-1133">Transmembrane helix</keyword>
<keyword evidence="5" id="KW-0472">Membrane</keyword>
<dbReference type="CDD" id="cd01949">
    <property type="entry name" value="GGDEF"/>
    <property type="match status" value="1"/>
</dbReference>
<evidence type="ECO:0000313" key="8">
    <source>
        <dbReference type="EMBL" id="RUO60601.1"/>
    </source>
</evidence>
<feature type="domain" description="GGDEF" evidence="7">
    <location>
        <begin position="526"/>
        <end position="661"/>
    </location>
</feature>
<dbReference type="SMART" id="SM00028">
    <property type="entry name" value="TPR"/>
    <property type="match status" value="3"/>
</dbReference>
<evidence type="ECO:0000256" key="5">
    <source>
        <dbReference type="SAM" id="Phobius"/>
    </source>
</evidence>
<dbReference type="Gene3D" id="3.30.70.270">
    <property type="match status" value="1"/>
</dbReference>
<dbReference type="AlphaFoldDB" id="A0A432YI14"/>
<feature type="signal peptide" evidence="6">
    <location>
        <begin position="1"/>
        <end position="29"/>
    </location>
</feature>
<evidence type="ECO:0000313" key="9">
    <source>
        <dbReference type="Proteomes" id="UP000288259"/>
    </source>
</evidence>
<dbReference type="OrthoDB" id="6191081at2"/>
<gene>
    <name evidence="8" type="ORF">CWI71_06995</name>
</gene>
<dbReference type="PANTHER" id="PTHR45138">
    <property type="entry name" value="REGULATORY COMPONENTS OF SENSORY TRANSDUCTION SYSTEM"/>
    <property type="match status" value="1"/>
</dbReference>
<name>A0A432YI14_9GAMM</name>
<dbReference type="RefSeq" id="WP_126754543.1">
    <property type="nucleotide sequence ID" value="NZ_PIPY01000006.1"/>
</dbReference>
<dbReference type="GO" id="GO:0052621">
    <property type="term" value="F:diguanylate cyclase activity"/>
    <property type="evidence" value="ECO:0007669"/>
    <property type="project" value="UniProtKB-EC"/>
</dbReference>
<evidence type="ECO:0000256" key="4">
    <source>
        <dbReference type="SAM" id="Coils"/>
    </source>
</evidence>
<evidence type="ECO:0000256" key="1">
    <source>
        <dbReference type="ARBA" id="ARBA00001946"/>
    </source>
</evidence>
<dbReference type="EMBL" id="PIPY01000006">
    <property type="protein sequence ID" value="RUO60601.1"/>
    <property type="molecule type" value="Genomic_DNA"/>
</dbReference>
<reference evidence="9" key="1">
    <citation type="journal article" date="2018" name="Front. Microbiol.">
        <title>Genome-Based Analysis Reveals the Taxonomy and Diversity of the Family Idiomarinaceae.</title>
        <authorList>
            <person name="Liu Y."/>
            <person name="Lai Q."/>
            <person name="Shao Z."/>
        </authorList>
    </citation>
    <scope>NUCLEOTIDE SEQUENCE [LARGE SCALE GENOMIC DNA]</scope>
    <source>
        <strain evidence="9">CVS-6</strain>
    </source>
</reference>
<protein>
    <recommendedName>
        <fullName evidence="2">diguanylate cyclase</fullName>
        <ecNumber evidence="2">2.7.7.65</ecNumber>
    </recommendedName>
</protein>
<dbReference type="InterPro" id="IPR029787">
    <property type="entry name" value="Nucleotide_cyclase"/>
</dbReference>